<dbReference type="AlphaFoldDB" id="A0A2Z3I4H8"/>
<keyword evidence="3" id="KW-0813">Transport</keyword>
<dbReference type="InterPro" id="IPR023299">
    <property type="entry name" value="ATPase_P-typ_cyto_dom_N"/>
</dbReference>
<dbReference type="PANTHER" id="PTHR43520">
    <property type="entry name" value="ATP7, ISOFORM B"/>
    <property type="match status" value="1"/>
</dbReference>
<feature type="transmembrane region" description="Helical" evidence="15">
    <location>
        <begin position="400"/>
        <end position="423"/>
    </location>
</feature>
<evidence type="ECO:0000313" key="18">
    <source>
        <dbReference type="Proteomes" id="UP000247763"/>
    </source>
</evidence>
<keyword evidence="11" id="KW-1278">Translocase</keyword>
<evidence type="ECO:0000256" key="7">
    <source>
        <dbReference type="ARBA" id="ARBA00022723"/>
    </source>
</evidence>
<comment type="similarity">
    <text evidence="2 15">Belongs to the cation transport ATPase (P-type) (TC 3.A.3) family. Type IB subfamily.</text>
</comment>
<name>A0A2Z3I4H8_9CAUL</name>
<dbReference type="InterPro" id="IPR001757">
    <property type="entry name" value="P_typ_ATPase"/>
</dbReference>
<dbReference type="Pfam" id="PF00702">
    <property type="entry name" value="Hydrolase"/>
    <property type="match status" value="1"/>
</dbReference>
<keyword evidence="13" id="KW-0406">Ion transport</keyword>
<dbReference type="SUPFAM" id="SSF55008">
    <property type="entry name" value="HMA, heavy metal-associated domain"/>
    <property type="match status" value="1"/>
</dbReference>
<dbReference type="GO" id="GO:0043682">
    <property type="term" value="F:P-type divalent copper transporter activity"/>
    <property type="evidence" value="ECO:0007669"/>
    <property type="project" value="TreeGrafter"/>
</dbReference>
<dbReference type="NCBIfam" id="TIGR01512">
    <property type="entry name" value="ATPase-IB2_Cd"/>
    <property type="match status" value="1"/>
</dbReference>
<dbReference type="SUPFAM" id="SSF81653">
    <property type="entry name" value="Calcium ATPase, transduction domain A"/>
    <property type="match status" value="1"/>
</dbReference>
<dbReference type="InterPro" id="IPR059000">
    <property type="entry name" value="ATPase_P-type_domA"/>
</dbReference>
<dbReference type="Gene3D" id="3.40.50.1000">
    <property type="entry name" value="HAD superfamily/HAD-like"/>
    <property type="match status" value="1"/>
</dbReference>
<comment type="subcellular location">
    <subcellularLocation>
        <location evidence="1">Cell membrane</location>
        <topology evidence="1">Multi-pass membrane protein</topology>
    </subcellularLocation>
</comment>
<feature type="transmembrane region" description="Helical" evidence="15">
    <location>
        <begin position="688"/>
        <end position="707"/>
    </location>
</feature>
<keyword evidence="9 15" id="KW-0067">ATP-binding</keyword>
<feature type="transmembrane region" description="Helical" evidence="15">
    <location>
        <begin position="371"/>
        <end position="394"/>
    </location>
</feature>
<dbReference type="SUPFAM" id="SSF56784">
    <property type="entry name" value="HAD-like"/>
    <property type="match status" value="1"/>
</dbReference>
<evidence type="ECO:0000256" key="10">
    <source>
        <dbReference type="ARBA" id="ARBA00022842"/>
    </source>
</evidence>
<keyword evidence="12 15" id="KW-1133">Transmembrane helix</keyword>
<dbReference type="NCBIfam" id="TIGR01525">
    <property type="entry name" value="ATPase-IB_hvy"/>
    <property type="match status" value="1"/>
</dbReference>
<proteinExistence type="inferred from homology"/>
<feature type="transmembrane region" description="Helical" evidence="15">
    <location>
        <begin position="120"/>
        <end position="145"/>
    </location>
</feature>
<keyword evidence="14 15" id="KW-0472">Membrane</keyword>
<dbReference type="InterPro" id="IPR008250">
    <property type="entry name" value="ATPase_P-typ_transduc_dom_A_sf"/>
</dbReference>
<evidence type="ECO:0000256" key="6">
    <source>
        <dbReference type="ARBA" id="ARBA00022692"/>
    </source>
</evidence>
<dbReference type="NCBIfam" id="TIGR01511">
    <property type="entry name" value="ATPase-IB1_Cu"/>
    <property type="match status" value="1"/>
</dbReference>
<dbReference type="Gene3D" id="3.40.1110.10">
    <property type="entry name" value="Calcium-transporting ATPase, cytoplasmic domain N"/>
    <property type="match status" value="1"/>
</dbReference>
<dbReference type="GO" id="GO:0005524">
    <property type="term" value="F:ATP binding"/>
    <property type="evidence" value="ECO:0007669"/>
    <property type="project" value="UniProtKB-UniRule"/>
</dbReference>
<evidence type="ECO:0000256" key="15">
    <source>
        <dbReference type="RuleBase" id="RU362081"/>
    </source>
</evidence>
<dbReference type="InterPro" id="IPR027256">
    <property type="entry name" value="P-typ_ATPase_IB"/>
</dbReference>
<dbReference type="InterPro" id="IPR023298">
    <property type="entry name" value="ATPase_P-typ_TM_dom_sf"/>
</dbReference>
<evidence type="ECO:0000256" key="5">
    <source>
        <dbReference type="ARBA" id="ARBA00022553"/>
    </source>
</evidence>
<evidence type="ECO:0000256" key="3">
    <source>
        <dbReference type="ARBA" id="ARBA00022448"/>
    </source>
</evidence>
<dbReference type="Gene3D" id="3.30.70.100">
    <property type="match status" value="1"/>
</dbReference>
<dbReference type="EMBL" id="CP029479">
    <property type="protein sequence ID" value="AWM78424.1"/>
    <property type="molecule type" value="Genomic_DNA"/>
</dbReference>
<keyword evidence="7 15" id="KW-0479">Metal-binding</keyword>
<dbReference type="NCBIfam" id="TIGR01494">
    <property type="entry name" value="ATPase_P-type"/>
    <property type="match status" value="1"/>
</dbReference>
<feature type="transmembrane region" description="Helical" evidence="15">
    <location>
        <begin position="713"/>
        <end position="731"/>
    </location>
</feature>
<dbReference type="Gene3D" id="2.70.150.10">
    <property type="entry name" value="Calcium-transporting ATPase, cytoplasmic transduction domain A"/>
    <property type="match status" value="1"/>
</dbReference>
<evidence type="ECO:0000256" key="12">
    <source>
        <dbReference type="ARBA" id="ARBA00022989"/>
    </source>
</evidence>
<dbReference type="PROSITE" id="PS50846">
    <property type="entry name" value="HMA_2"/>
    <property type="match status" value="1"/>
</dbReference>
<evidence type="ECO:0000259" key="16">
    <source>
        <dbReference type="PROSITE" id="PS50846"/>
    </source>
</evidence>
<dbReference type="GO" id="GO:0055070">
    <property type="term" value="P:copper ion homeostasis"/>
    <property type="evidence" value="ECO:0007669"/>
    <property type="project" value="TreeGrafter"/>
</dbReference>
<organism evidence="17 18">
    <name type="scientific">Phenylobacterium parvum</name>
    <dbReference type="NCBI Taxonomy" id="2201350"/>
    <lineage>
        <taxon>Bacteria</taxon>
        <taxon>Pseudomonadati</taxon>
        <taxon>Pseudomonadota</taxon>
        <taxon>Alphaproteobacteria</taxon>
        <taxon>Caulobacterales</taxon>
        <taxon>Caulobacteraceae</taxon>
        <taxon>Phenylobacterium</taxon>
    </lineage>
</organism>
<dbReference type="CDD" id="cd00371">
    <property type="entry name" value="HMA"/>
    <property type="match status" value="1"/>
</dbReference>
<dbReference type="KEGG" id="phb:HYN04_12095"/>
<evidence type="ECO:0000256" key="9">
    <source>
        <dbReference type="ARBA" id="ARBA00022840"/>
    </source>
</evidence>
<keyword evidence="5" id="KW-0597">Phosphoprotein</keyword>
<evidence type="ECO:0000256" key="11">
    <source>
        <dbReference type="ARBA" id="ARBA00022967"/>
    </source>
</evidence>
<keyword evidence="6 15" id="KW-0812">Transmembrane</keyword>
<dbReference type="GO" id="GO:0005886">
    <property type="term" value="C:plasma membrane"/>
    <property type="evidence" value="ECO:0007669"/>
    <property type="project" value="UniProtKB-SubCell"/>
</dbReference>
<dbReference type="PRINTS" id="PR00119">
    <property type="entry name" value="CATATPASE"/>
</dbReference>
<dbReference type="GO" id="GO:0005507">
    <property type="term" value="F:copper ion binding"/>
    <property type="evidence" value="ECO:0007669"/>
    <property type="project" value="TreeGrafter"/>
</dbReference>
<dbReference type="InterPro" id="IPR036412">
    <property type="entry name" value="HAD-like_sf"/>
</dbReference>
<dbReference type="Pfam" id="PF00122">
    <property type="entry name" value="E1-E2_ATPase"/>
    <property type="match status" value="1"/>
</dbReference>
<evidence type="ECO:0000256" key="1">
    <source>
        <dbReference type="ARBA" id="ARBA00004651"/>
    </source>
</evidence>
<keyword evidence="8 15" id="KW-0547">Nucleotide-binding</keyword>
<evidence type="ECO:0000256" key="8">
    <source>
        <dbReference type="ARBA" id="ARBA00022741"/>
    </source>
</evidence>
<keyword evidence="10" id="KW-0460">Magnesium</keyword>
<evidence type="ECO:0000313" key="17">
    <source>
        <dbReference type="EMBL" id="AWM78424.1"/>
    </source>
</evidence>
<dbReference type="SUPFAM" id="SSF81665">
    <property type="entry name" value="Calcium ATPase, transmembrane domain M"/>
    <property type="match status" value="1"/>
</dbReference>
<evidence type="ECO:0000256" key="13">
    <source>
        <dbReference type="ARBA" id="ARBA00023065"/>
    </source>
</evidence>
<evidence type="ECO:0000256" key="2">
    <source>
        <dbReference type="ARBA" id="ARBA00006024"/>
    </source>
</evidence>
<dbReference type="PANTHER" id="PTHR43520:SF5">
    <property type="entry name" value="CATION-TRANSPORTING P-TYPE ATPASE-RELATED"/>
    <property type="match status" value="1"/>
</dbReference>
<gene>
    <name evidence="17" type="primary">cadA</name>
    <name evidence="17" type="ORF">HYN04_12095</name>
</gene>
<dbReference type="OrthoDB" id="9807843at2"/>
<dbReference type="Pfam" id="PF00403">
    <property type="entry name" value="HMA"/>
    <property type="match status" value="1"/>
</dbReference>
<feature type="transmembrane region" description="Helical" evidence="15">
    <location>
        <begin position="190"/>
        <end position="207"/>
    </location>
</feature>
<dbReference type="Proteomes" id="UP000247763">
    <property type="component" value="Chromosome"/>
</dbReference>
<feature type="transmembrane region" description="Helical" evidence="15">
    <location>
        <begin position="157"/>
        <end position="178"/>
    </location>
</feature>
<reference evidence="18" key="1">
    <citation type="submission" date="2018-05" db="EMBL/GenBank/DDBJ databases">
        <title>Genome sequencing of Phenylobacterium sp. HYN0004.</title>
        <authorList>
            <person name="Yi H."/>
            <person name="Baek C."/>
        </authorList>
    </citation>
    <scope>NUCLEOTIDE SEQUENCE [LARGE SCALE GENOMIC DNA]</scope>
    <source>
        <strain evidence="18">HYN0004</strain>
    </source>
</reference>
<dbReference type="InterPro" id="IPR023214">
    <property type="entry name" value="HAD_sf"/>
</dbReference>
<dbReference type="GO" id="GO:0016887">
    <property type="term" value="F:ATP hydrolysis activity"/>
    <property type="evidence" value="ECO:0007669"/>
    <property type="project" value="InterPro"/>
</dbReference>
<keyword evidence="18" id="KW-1185">Reference proteome</keyword>
<keyword evidence="4 15" id="KW-1003">Cell membrane</keyword>
<feature type="domain" description="HMA" evidence="16">
    <location>
        <begin position="37"/>
        <end position="102"/>
    </location>
</feature>
<dbReference type="InterPro" id="IPR036163">
    <property type="entry name" value="HMA_dom_sf"/>
</dbReference>
<accession>A0A2Z3I4H8</accession>
<dbReference type="InterPro" id="IPR006121">
    <property type="entry name" value="HMA_dom"/>
</dbReference>
<dbReference type="RefSeq" id="WP_110450990.1">
    <property type="nucleotide sequence ID" value="NZ_CP029479.1"/>
</dbReference>
<evidence type="ECO:0000256" key="4">
    <source>
        <dbReference type="ARBA" id="ARBA00022475"/>
    </source>
</evidence>
<evidence type="ECO:0000256" key="14">
    <source>
        <dbReference type="ARBA" id="ARBA00023136"/>
    </source>
</evidence>
<protein>
    <submittedName>
        <fullName evidence="17">Cadmium-translocating P-type ATPase</fullName>
    </submittedName>
</protein>
<sequence length="736" mass="76263">MALTEGEARIWADRVAEAGADGPDLSAYLTETGPGARRLDLLVSGAHCAACIARIEGELADTPGVASARLNLSTGRLAVGLAPDGEPGRVLRVLDRIGYPATPFDPDSARQAQDREGRELAMALAVAGFGAGNAMIFSVPVWAGLFGQELGPATRTFMQWASAGVGAPCAVFAGMVFFRSAWKALRAGRANMDVPISIGVILTLLVSFQETLLKGRDTYFDAAVTLLFLLLIGRWLDHALRRRARSAAADLLALQAPSASLLADDGTERRAPLRLVRPGHRLRVRPGERIPVDGVVETGESELDNAILTGETAPEAVAPGAVCRAGALNLSGLLTLRAEAACEDSTLARIARLVESGAQSRSSYVQLADKAAAIYVPVVHIAAALTFVVGWALGLPVREAVLRAATVLIVTCPCALGLAVPAVQVAAASRLFRRGVLVKSGAGLERLAEADHAAFDKTGVLTEGRPRLLNADPLDLARAAPLTRASSHPLARALAEAAGEGPVAAGAVEVAGQGVEARTPAGVMRLGRAAFVGAPLSGDQTELWFRDDRGALFRFAFADPLRASAAGLASGMGERGLAVSVLSGDVEAPTRRAAEALGVPDWRSGLTPQGKVEVIAGLRAVGRRVLMVGDGLNDVAALSQAHVAMAPGTALDASQSAADLVYPADRPERILEAIDVARAARRRALENFAFAALYNLVAGPAAMLGLVNPFVAALAMSGSSLVVTLNALRLLNGGGK</sequence>
<feature type="transmembrane region" description="Helical" evidence="15">
    <location>
        <begin position="219"/>
        <end position="236"/>
    </location>
</feature>